<feature type="region of interest" description="Disordered" evidence="2">
    <location>
        <begin position="358"/>
        <end position="411"/>
    </location>
</feature>
<organism evidence="4 5">
    <name type="scientific">Panaeolus cyanescens</name>
    <dbReference type="NCBI Taxonomy" id="181874"/>
    <lineage>
        <taxon>Eukaryota</taxon>
        <taxon>Fungi</taxon>
        <taxon>Dikarya</taxon>
        <taxon>Basidiomycota</taxon>
        <taxon>Agaricomycotina</taxon>
        <taxon>Agaricomycetes</taxon>
        <taxon>Agaricomycetidae</taxon>
        <taxon>Agaricales</taxon>
        <taxon>Agaricineae</taxon>
        <taxon>Galeropsidaceae</taxon>
        <taxon>Panaeolus</taxon>
    </lineage>
</organism>
<dbReference type="AlphaFoldDB" id="A0A409YNS7"/>
<protein>
    <submittedName>
        <fullName evidence="4">Uncharacterized protein</fullName>
    </submittedName>
</protein>
<proteinExistence type="predicted"/>
<evidence type="ECO:0000256" key="2">
    <source>
        <dbReference type="SAM" id="MobiDB-lite"/>
    </source>
</evidence>
<evidence type="ECO:0000256" key="1">
    <source>
        <dbReference type="SAM" id="Coils"/>
    </source>
</evidence>
<keyword evidence="3" id="KW-0472">Membrane</keyword>
<evidence type="ECO:0000256" key="3">
    <source>
        <dbReference type="SAM" id="Phobius"/>
    </source>
</evidence>
<evidence type="ECO:0000313" key="4">
    <source>
        <dbReference type="EMBL" id="PPR04685.1"/>
    </source>
</evidence>
<dbReference type="Proteomes" id="UP000284842">
    <property type="component" value="Unassembled WGS sequence"/>
</dbReference>
<feature type="coiled-coil region" evidence="1">
    <location>
        <begin position="246"/>
        <end position="277"/>
    </location>
</feature>
<dbReference type="OrthoDB" id="3008788at2759"/>
<accession>A0A409YNS7</accession>
<dbReference type="EMBL" id="NHTK01000905">
    <property type="protein sequence ID" value="PPR04685.1"/>
    <property type="molecule type" value="Genomic_DNA"/>
</dbReference>
<feature type="transmembrane region" description="Helical" evidence="3">
    <location>
        <begin position="20"/>
        <end position="37"/>
    </location>
</feature>
<reference evidence="4 5" key="1">
    <citation type="journal article" date="2018" name="Evol. Lett.">
        <title>Horizontal gene cluster transfer increased hallucinogenic mushroom diversity.</title>
        <authorList>
            <person name="Reynolds H.T."/>
            <person name="Vijayakumar V."/>
            <person name="Gluck-Thaler E."/>
            <person name="Korotkin H.B."/>
            <person name="Matheny P.B."/>
            <person name="Slot J.C."/>
        </authorList>
    </citation>
    <scope>NUCLEOTIDE SEQUENCE [LARGE SCALE GENOMIC DNA]</scope>
    <source>
        <strain evidence="4 5">2629</strain>
    </source>
</reference>
<comment type="caution">
    <text evidence="4">The sequence shown here is derived from an EMBL/GenBank/DDBJ whole genome shotgun (WGS) entry which is preliminary data.</text>
</comment>
<keyword evidence="1" id="KW-0175">Coiled coil</keyword>
<name>A0A409YNS7_9AGAR</name>
<keyword evidence="3" id="KW-1133">Transmembrane helix</keyword>
<feature type="compositionally biased region" description="Polar residues" evidence="2">
    <location>
        <begin position="477"/>
        <end position="488"/>
    </location>
</feature>
<keyword evidence="3" id="KW-0812">Transmembrane</keyword>
<evidence type="ECO:0000313" key="5">
    <source>
        <dbReference type="Proteomes" id="UP000284842"/>
    </source>
</evidence>
<feature type="compositionally biased region" description="Low complexity" evidence="2">
    <location>
        <begin position="109"/>
        <end position="131"/>
    </location>
</feature>
<gene>
    <name evidence="4" type="ORF">CVT24_011902</name>
</gene>
<feature type="compositionally biased region" description="Polar residues" evidence="2">
    <location>
        <begin position="396"/>
        <end position="410"/>
    </location>
</feature>
<sequence length="488" mass="55036">MTDNDSQLSQMMTHSSSSTLLYLLPPCLIFIAFDAAVRITQRRSRTSSAPTALPAPVLDDDKDAIAQRAVEECKLLAQKLKQERRRSAHLQRMIQKQRNFAHHRERLVAQASQSSSTSPSPTRSSGTATPTQMKNEAPPKEKEANVAFTAFCERLLLQNRIWKQQREIKTLRDSLSSSKSSTTSSAFQTFCDRILIANKVWKLQKEVDTLTQEAERLKRGRVLSIARAAKKMVLDVQKDRLTEDFVKELLVELDDCKKAMASLREEHEREIQEITEDWRKDCRQLARQVEILQLAQQAHSMEQLLANEAESEMIQRIIALQEAQSATCYPPEAYADFYSDNGSEIELDRLSNMSTSTCVGSGGVPTPLRKLSFGENPTAYETPSKPRKVVQPSPLRLNSRNSMSSFTMESPKTLKSPVRKLEEGEYVGFSFNPIFFSKLASIHDDDSDAGSIRSGPRTSTPYRGSSSTALGKRMSLDSMTTRKAQWRF</sequence>
<feature type="region of interest" description="Disordered" evidence="2">
    <location>
        <begin position="105"/>
        <end position="142"/>
    </location>
</feature>
<dbReference type="InParanoid" id="A0A409YNS7"/>
<feature type="compositionally biased region" description="Polar residues" evidence="2">
    <location>
        <begin position="456"/>
        <end position="469"/>
    </location>
</feature>
<keyword evidence="5" id="KW-1185">Reference proteome</keyword>
<feature type="region of interest" description="Disordered" evidence="2">
    <location>
        <begin position="446"/>
        <end position="488"/>
    </location>
</feature>